<dbReference type="InterPro" id="IPR035892">
    <property type="entry name" value="C2_domain_sf"/>
</dbReference>
<comment type="caution">
    <text evidence="11">The sequence shown here is derived from an EMBL/GenBank/DDBJ whole genome shotgun (WGS) entry which is preliminary data.</text>
</comment>
<dbReference type="InterPro" id="IPR042455">
    <property type="entry name" value="DOCK_N_sub1"/>
</dbReference>
<evidence type="ECO:0000259" key="8">
    <source>
        <dbReference type="PROSITE" id="PS50002"/>
    </source>
</evidence>
<dbReference type="STRING" id="2512241.A0A553HKB1"/>
<sequence>MPWRPLPRIAFAVATYPFQTKVENELPLEIGDDLYIIEETPDGEWLRGYLLPPPSLLAGLTSTKGQTLETRVFSGIFPRSCVEIRENLPDGDGGGENQDSETSFQGSDQNASQRCSDSGKSGIVSNSGKRDQEADTRRIESHQERSGSSPEFSQYARRSRIIGTGSPSGKPPAPVPVLSMGDETPTSINEPLIDEIASCLREWHSTNFHELLLTRQYTKLENVSQLIQTIDLARRQLLHSLLTDREAAALREKTVWDLVRGNKLCGGEVIVRDPAQRGRVLVGKDSVIDITKLQSVMSLLEDPPLPHVESTSLHHLMVDIKSFAGSSNEPATLDLYLIAKSVGGSLTTLTETFAVEVPPGGIMGYMARDTPMRTLFTDLTSADIGDGPSADSELFLVVKVRAPQQVTTGKPSSRSGSFGQSNTSFPKDKPPSSAGPKASRRSLMWGSTRSAFSRGGTKLDALSEHPDERPPTGGNLPTRDGVAPPSTADSFSVEASADGSQQIQIAASRLVGVGVLNLKSLVKGGEESEHVITIWSPSPMIGSEMLDTNKGWDNLVHDMLDSESGHYEKSKRAERLLVHLKPFNHPDADVLIRSTPTLLSAINKTSKMGFSGAPTKPRSDIYITINEALLARQNLISRYGGSATPLSSNMLGNNLVVSVNVRRQSGERIESCIFPSSNSHPFTTWTSFAVQRGERWSQTLRLSLSPPDVTTSHIVLTVSELPNTPFAMAYLPLWDHQAFMSDGLHSLLLYRIDEYTQNARPDSTGKGGYLSLPWSARIDSSEVTGPLAVLRVESYLCSTKFSQDRTVLGLLKWRDGPKSEVSTLLRQLMFVPEIEVVKHLSDVLDSLFGILVEYQGNDEFEDLVFTALVRVLGIVHDRRFNVSPLVDQYAESRFNYPFATPCLVRSFTRLLTKPTESETARKLRATLKVVRHILKFITHARGQQKVKEAGIGITGSTPGFTRHLQSIFKALDSMMRSTAPVLVGSQTLAVQHFHTWLPELTGLLTTEEILHIAIDFMDSCALVKGKLVLYKLILIINYSKLDIFARPEQRSALSANTVRWIAPHWGRTTEVTEQWRDQVRLCCSVLASQIHYLNSEIPDYIPKIVDSFLAIQSTERKAKNRFSLLFPTSYPFPNKLIPGEPVHFDESLIELSALLSASSNSPNGMQLELSVDDITTVLKNTLQVHLSILQGEAFPLNWLSVYTYHHKSTMRTLQYIAVILLDSALPDPDDAEDFDTDLWRLFFTTLLKLVGSGCLALETFPEQKRRAVWKIAGDVRKDGAELLKQTWEAVGWDTSADERTRYGLSKMGGYQVQYVPTLVGPIVELCLSIHGGLRKVAVEVLQTMIVSEWTLSEDLSVIQTEMIDCLDLFFNDQAMTESIMQKLFIHELLERFEPLSHIEDDPLYSALTDLIGTLDVFLDLLVAVHSGDGSGEASNLMNRLDLMGFLRDMHKEDIFIRYVHQLAALQRGLGNHTEAGLALRLHADLYKWDPISITPALSEPVFPEQSHFERKERIFFDMIKHFEDGEAWSSALAAYSELRTQYEGNVYDFAKLARTERAIATIYETLAKGDKPMPKYFKVVFKGLGFPINLRDKAYIYQGSHGERTTAFTDRMQEQYQAAQILTNGDVDSEVEGQYLIVSAVSPHRDLQHQVFQRARVANPIRDFLLSSNTQNFSVSSKRNTSGPVTEHYAEKIVYTTSEAFPLILRRSEIMKADHIKLNAKETGLERIVRKTQEMTAVERQLADNEDNNDLAQLMIGAISISVLPDSETSVACYRKLLPVVDLEDIDEVEPELSKQENAIKIALVDHAIMIKRSLTSFSASSNQILAKGYQDLYPHFLSTFAPEIAIFAPTAPQRDNGPGPSPAWQRSSPTRESGQTRGNIRTSLTNGTAIVEEASTVQPISLRQRGARLSFLGGKPKGSPRSNGEGSVFTQITGGSSESNSQYSKSKDNLSRLLRSQSFDTTNSGSNHHPRNGSLDVTGSDSIQYRSQKSRELVDIVEGDFGRSTEGGVMRIGSVRKRLSLLKLGKKPSRSNGIVGGFGALDSSSRREDTKELHGPIRHRRRQRDAIVFQIIWFEKGAWSAILLTGNIVKSKTGCTDCGLELYRVRQRRDY</sequence>
<evidence type="ECO:0000313" key="11">
    <source>
        <dbReference type="EMBL" id="TRX88379.1"/>
    </source>
</evidence>
<keyword evidence="4" id="KW-0597">Phosphoprotein</keyword>
<evidence type="ECO:0000259" key="10">
    <source>
        <dbReference type="PROSITE" id="PS51651"/>
    </source>
</evidence>
<evidence type="ECO:0000256" key="5">
    <source>
        <dbReference type="PROSITE-ProRule" id="PRU00192"/>
    </source>
</evidence>
<dbReference type="CDD" id="cd08679">
    <property type="entry name" value="C2_DOCK180_related"/>
    <property type="match status" value="1"/>
</dbReference>
<dbReference type="CDD" id="cd11684">
    <property type="entry name" value="DHR2_DOCK"/>
    <property type="match status" value="1"/>
</dbReference>
<feature type="compositionally biased region" description="Polar residues" evidence="7">
    <location>
        <begin position="1921"/>
        <end position="1936"/>
    </location>
</feature>
<feature type="compositionally biased region" description="Polar residues" evidence="7">
    <location>
        <begin position="1865"/>
        <end position="1888"/>
    </location>
</feature>
<feature type="compositionally biased region" description="Basic and acidic residues" evidence="7">
    <location>
        <begin position="461"/>
        <end position="470"/>
    </location>
</feature>
<accession>A0A553HKB1</accession>
<feature type="region of interest" description="Disordered" evidence="7">
    <location>
        <begin position="85"/>
        <end position="154"/>
    </location>
</feature>
<dbReference type="Gene3D" id="1.25.40.410">
    <property type="match status" value="1"/>
</dbReference>
<evidence type="ECO:0000256" key="6">
    <source>
        <dbReference type="PROSITE-ProRule" id="PRU00983"/>
    </source>
</evidence>
<comment type="similarity">
    <text evidence="6">Belongs to the DOCK family.</text>
</comment>
<feature type="compositionally biased region" description="Polar residues" evidence="7">
    <location>
        <begin position="100"/>
        <end position="127"/>
    </location>
</feature>
<dbReference type="EMBL" id="VFLP01000090">
    <property type="protein sequence ID" value="TRX88379.1"/>
    <property type="molecule type" value="Genomic_DNA"/>
</dbReference>
<feature type="region of interest" description="Disordered" evidence="7">
    <location>
        <begin position="1912"/>
        <end position="1983"/>
    </location>
</feature>
<evidence type="ECO:0000256" key="2">
    <source>
        <dbReference type="ARBA" id="ARBA00022443"/>
    </source>
</evidence>
<dbReference type="PANTHER" id="PTHR45653">
    <property type="entry name" value="DEDICATOR OF CYTOKINESIS"/>
    <property type="match status" value="1"/>
</dbReference>
<dbReference type="GO" id="GO:0005085">
    <property type="term" value="F:guanyl-nucleotide exchange factor activity"/>
    <property type="evidence" value="ECO:0007669"/>
    <property type="project" value="InterPro"/>
</dbReference>
<keyword evidence="2 5" id="KW-0728">SH3 domain</keyword>
<dbReference type="PROSITE" id="PS51651">
    <property type="entry name" value="DOCKER"/>
    <property type="match status" value="1"/>
</dbReference>
<feature type="domain" description="C2 DOCK-type" evidence="9">
    <location>
        <begin position="618"/>
        <end position="797"/>
    </location>
</feature>
<proteinExistence type="inferred from homology"/>
<keyword evidence="3" id="KW-0963">Cytoplasm</keyword>
<dbReference type="Gene3D" id="1.20.1270.350">
    <property type="entry name" value="Dedicator of cytokinesis N-terminal subdomain"/>
    <property type="match status" value="1"/>
</dbReference>
<feature type="domain" description="DOCKER" evidence="10">
    <location>
        <begin position="1446"/>
        <end position="1842"/>
    </location>
</feature>
<dbReference type="PROSITE" id="PS50002">
    <property type="entry name" value="SH3"/>
    <property type="match status" value="1"/>
</dbReference>
<evidence type="ECO:0000313" key="12">
    <source>
        <dbReference type="Proteomes" id="UP000319160"/>
    </source>
</evidence>
<feature type="compositionally biased region" description="Polar residues" evidence="7">
    <location>
        <begin position="1955"/>
        <end position="1968"/>
    </location>
</feature>
<dbReference type="Pfam" id="PF23554">
    <property type="entry name" value="TPR_DOCK"/>
    <property type="match status" value="1"/>
</dbReference>
<evidence type="ECO:0000256" key="4">
    <source>
        <dbReference type="ARBA" id="ARBA00022553"/>
    </source>
</evidence>
<dbReference type="GO" id="GO:0005886">
    <property type="term" value="C:plasma membrane"/>
    <property type="evidence" value="ECO:0007669"/>
    <property type="project" value="TreeGrafter"/>
</dbReference>
<dbReference type="InterPro" id="IPR027007">
    <property type="entry name" value="C2_DOCK-type_domain"/>
</dbReference>
<dbReference type="InterPro" id="IPR056372">
    <property type="entry name" value="TPR_DOCK"/>
</dbReference>
<feature type="domain" description="SH3" evidence="8">
    <location>
        <begin position="7"/>
        <end position="87"/>
    </location>
</feature>
<dbReference type="GO" id="GO:0007264">
    <property type="term" value="P:small GTPase-mediated signal transduction"/>
    <property type="evidence" value="ECO:0007669"/>
    <property type="project" value="InterPro"/>
</dbReference>
<dbReference type="GO" id="GO:0031267">
    <property type="term" value="F:small GTPase binding"/>
    <property type="evidence" value="ECO:0007669"/>
    <property type="project" value="TreeGrafter"/>
</dbReference>
<dbReference type="GO" id="GO:0005737">
    <property type="term" value="C:cytoplasm"/>
    <property type="evidence" value="ECO:0007669"/>
    <property type="project" value="UniProtKB-SubCell"/>
</dbReference>
<feature type="region of interest" description="Disordered" evidence="7">
    <location>
        <begin position="1851"/>
        <end position="1888"/>
    </location>
</feature>
<dbReference type="InterPro" id="IPR026791">
    <property type="entry name" value="DOCK"/>
</dbReference>
<organism evidence="11 12">
    <name type="scientific">Xylaria flabelliformis</name>
    <dbReference type="NCBI Taxonomy" id="2512241"/>
    <lineage>
        <taxon>Eukaryota</taxon>
        <taxon>Fungi</taxon>
        <taxon>Dikarya</taxon>
        <taxon>Ascomycota</taxon>
        <taxon>Pezizomycotina</taxon>
        <taxon>Sordariomycetes</taxon>
        <taxon>Xylariomycetidae</taxon>
        <taxon>Xylariales</taxon>
        <taxon>Xylariaceae</taxon>
        <taxon>Xylaria</taxon>
    </lineage>
</organism>
<dbReference type="OrthoDB" id="18896at2759"/>
<evidence type="ECO:0000256" key="3">
    <source>
        <dbReference type="ARBA" id="ARBA00022490"/>
    </source>
</evidence>
<feature type="compositionally biased region" description="Polar residues" evidence="7">
    <location>
        <begin position="405"/>
        <end position="425"/>
    </location>
</feature>
<dbReference type="SUPFAM" id="SSF50044">
    <property type="entry name" value="SH3-domain"/>
    <property type="match status" value="1"/>
</dbReference>
<keyword evidence="12" id="KW-1185">Reference proteome</keyword>
<evidence type="ECO:0000256" key="1">
    <source>
        <dbReference type="ARBA" id="ARBA00004496"/>
    </source>
</evidence>
<feature type="compositionally biased region" description="Basic and acidic residues" evidence="7">
    <location>
        <begin position="128"/>
        <end position="145"/>
    </location>
</feature>
<dbReference type="Proteomes" id="UP000319160">
    <property type="component" value="Unassembled WGS sequence"/>
</dbReference>
<dbReference type="Pfam" id="PF16172">
    <property type="entry name" value="DOCK_N"/>
    <property type="match status" value="1"/>
</dbReference>
<name>A0A553HKB1_9PEZI</name>
<gene>
    <name evidence="11" type="ORF">FHL15_010755</name>
</gene>
<evidence type="ECO:0000256" key="7">
    <source>
        <dbReference type="SAM" id="MobiDB-lite"/>
    </source>
</evidence>
<dbReference type="InterPro" id="IPR032376">
    <property type="entry name" value="DOCK_N"/>
</dbReference>
<evidence type="ECO:0008006" key="13">
    <source>
        <dbReference type="Google" id="ProtNLM"/>
    </source>
</evidence>
<reference evidence="12" key="1">
    <citation type="submission" date="2019-06" db="EMBL/GenBank/DDBJ databases">
        <title>Draft genome sequence of the griseofulvin-producing fungus Xylaria cubensis strain G536.</title>
        <authorList>
            <person name="Mead M.E."/>
            <person name="Raja H.A."/>
            <person name="Steenwyk J.L."/>
            <person name="Knowles S.L."/>
            <person name="Oberlies N.H."/>
            <person name="Rokas A."/>
        </authorList>
    </citation>
    <scope>NUCLEOTIDE SEQUENCE [LARGE SCALE GENOMIC DNA]</scope>
    <source>
        <strain evidence="12">G536</strain>
    </source>
</reference>
<dbReference type="Gene3D" id="2.60.40.150">
    <property type="entry name" value="C2 domain"/>
    <property type="match status" value="1"/>
</dbReference>
<dbReference type="SMART" id="SM00326">
    <property type="entry name" value="SH3"/>
    <property type="match status" value="1"/>
</dbReference>
<dbReference type="Pfam" id="PF14429">
    <property type="entry name" value="DOCK-C2"/>
    <property type="match status" value="1"/>
</dbReference>
<feature type="region of interest" description="Disordered" evidence="7">
    <location>
        <begin position="405"/>
        <end position="492"/>
    </location>
</feature>
<protein>
    <recommendedName>
        <fullName evidence="13">SH3 domain-containing protein</fullName>
    </recommendedName>
</protein>
<dbReference type="Gene3D" id="2.30.30.40">
    <property type="entry name" value="SH3 Domains"/>
    <property type="match status" value="1"/>
</dbReference>
<dbReference type="InterPro" id="IPR001452">
    <property type="entry name" value="SH3_domain"/>
</dbReference>
<dbReference type="InterPro" id="IPR027357">
    <property type="entry name" value="DOCKER_dom"/>
</dbReference>
<dbReference type="InterPro" id="IPR036028">
    <property type="entry name" value="SH3-like_dom_sf"/>
</dbReference>
<comment type="subcellular location">
    <subcellularLocation>
        <location evidence="1">Cytoplasm</location>
    </subcellularLocation>
</comment>
<evidence type="ECO:0000259" key="9">
    <source>
        <dbReference type="PROSITE" id="PS51650"/>
    </source>
</evidence>
<dbReference type="PANTHER" id="PTHR45653:SF10">
    <property type="entry name" value="MYOBLAST CITY, ISOFORM B"/>
    <property type="match status" value="1"/>
</dbReference>
<dbReference type="InterPro" id="IPR043161">
    <property type="entry name" value="DOCK_C_lobe_A"/>
</dbReference>
<dbReference type="PROSITE" id="PS51650">
    <property type="entry name" value="C2_DOCK"/>
    <property type="match status" value="1"/>
</dbReference>